<proteinExistence type="predicted"/>
<dbReference type="EMBL" id="JANVFS010000028">
    <property type="protein sequence ID" value="KAJ4471798.1"/>
    <property type="molecule type" value="Genomic_DNA"/>
</dbReference>
<accession>A0A9W9A0W8</accession>
<sequence length="84" mass="9390">MCLPSPFPLLSVLFFNCGFDRENKWDFRALEPSRCCMSLVPLKTGTTNYCNWLPLENISCSGGSPRCVSLVCSDGISHISESFY</sequence>
<dbReference type="Proteomes" id="UP001150238">
    <property type="component" value="Unassembled WGS sequence"/>
</dbReference>
<reference evidence="1" key="1">
    <citation type="submission" date="2022-08" db="EMBL/GenBank/DDBJ databases">
        <authorList>
            <consortium name="DOE Joint Genome Institute"/>
            <person name="Min B."/>
            <person name="Riley R."/>
            <person name="Sierra-Patev S."/>
            <person name="Naranjo-Ortiz M."/>
            <person name="Looney B."/>
            <person name="Konkel Z."/>
            <person name="Slot J.C."/>
            <person name="Sakamoto Y."/>
            <person name="Steenwyk J.L."/>
            <person name="Rokas A."/>
            <person name="Carro J."/>
            <person name="Camarero S."/>
            <person name="Ferreira P."/>
            <person name="Molpeceres G."/>
            <person name="Ruiz-Duenas F.J."/>
            <person name="Serrano A."/>
            <person name="Henrissat B."/>
            <person name="Drula E."/>
            <person name="Hughes K.W."/>
            <person name="Mata J.L."/>
            <person name="Ishikawa N.K."/>
            <person name="Vargas-Isla R."/>
            <person name="Ushijima S."/>
            <person name="Smith C.A."/>
            <person name="Ahrendt S."/>
            <person name="Andreopoulos W."/>
            <person name="He G."/>
            <person name="Labutti K."/>
            <person name="Lipzen A."/>
            <person name="Ng V."/>
            <person name="Sandor L."/>
            <person name="Barry K."/>
            <person name="Martinez A.T."/>
            <person name="Xiao Y."/>
            <person name="Gibbons J.G."/>
            <person name="Terashima K."/>
            <person name="Hibbett D.S."/>
            <person name="Grigoriev I.V."/>
        </authorList>
    </citation>
    <scope>NUCLEOTIDE SEQUENCE</scope>
    <source>
        <strain evidence="1">Sp2 HRB7682 ss15</strain>
    </source>
</reference>
<name>A0A9W9A0W8_9AGAR</name>
<reference evidence="1" key="2">
    <citation type="journal article" date="2023" name="Proc. Natl. Acad. Sci. U.S.A.">
        <title>A global phylogenomic analysis of the shiitake genus Lentinula.</title>
        <authorList>
            <person name="Sierra-Patev S."/>
            <person name="Min B."/>
            <person name="Naranjo-Ortiz M."/>
            <person name="Looney B."/>
            <person name="Konkel Z."/>
            <person name="Slot J.C."/>
            <person name="Sakamoto Y."/>
            <person name="Steenwyk J.L."/>
            <person name="Rokas A."/>
            <person name="Carro J."/>
            <person name="Camarero S."/>
            <person name="Ferreira P."/>
            <person name="Molpeceres G."/>
            <person name="Ruiz-Duenas F.J."/>
            <person name="Serrano A."/>
            <person name="Henrissat B."/>
            <person name="Drula E."/>
            <person name="Hughes K.W."/>
            <person name="Mata J.L."/>
            <person name="Ishikawa N.K."/>
            <person name="Vargas-Isla R."/>
            <person name="Ushijima S."/>
            <person name="Smith C.A."/>
            <person name="Donoghue J."/>
            <person name="Ahrendt S."/>
            <person name="Andreopoulos W."/>
            <person name="He G."/>
            <person name="LaButti K."/>
            <person name="Lipzen A."/>
            <person name="Ng V."/>
            <person name="Riley R."/>
            <person name="Sandor L."/>
            <person name="Barry K."/>
            <person name="Martinez A.T."/>
            <person name="Xiao Y."/>
            <person name="Gibbons J.G."/>
            <person name="Terashima K."/>
            <person name="Grigoriev I.V."/>
            <person name="Hibbett D."/>
        </authorList>
    </citation>
    <scope>NUCLEOTIDE SEQUENCE</scope>
    <source>
        <strain evidence="1">Sp2 HRB7682 ss15</strain>
    </source>
</reference>
<dbReference type="AlphaFoldDB" id="A0A9W9A0W8"/>
<comment type="caution">
    <text evidence="1">The sequence shown here is derived from an EMBL/GenBank/DDBJ whole genome shotgun (WGS) entry which is preliminary data.</text>
</comment>
<evidence type="ECO:0000313" key="2">
    <source>
        <dbReference type="Proteomes" id="UP001150238"/>
    </source>
</evidence>
<evidence type="ECO:0000313" key="1">
    <source>
        <dbReference type="EMBL" id="KAJ4471798.1"/>
    </source>
</evidence>
<protein>
    <submittedName>
        <fullName evidence="1">Uncharacterized protein</fullName>
    </submittedName>
</protein>
<organism evidence="1 2">
    <name type="scientific">Lentinula lateritia</name>
    <dbReference type="NCBI Taxonomy" id="40482"/>
    <lineage>
        <taxon>Eukaryota</taxon>
        <taxon>Fungi</taxon>
        <taxon>Dikarya</taxon>
        <taxon>Basidiomycota</taxon>
        <taxon>Agaricomycotina</taxon>
        <taxon>Agaricomycetes</taxon>
        <taxon>Agaricomycetidae</taxon>
        <taxon>Agaricales</taxon>
        <taxon>Marasmiineae</taxon>
        <taxon>Omphalotaceae</taxon>
        <taxon>Lentinula</taxon>
    </lineage>
</organism>
<gene>
    <name evidence="1" type="ORF">C8J55DRAFT_521018</name>
</gene>